<dbReference type="Proteomes" id="UP000746535">
    <property type="component" value="Unassembled WGS sequence"/>
</dbReference>
<dbReference type="GO" id="GO:0016787">
    <property type="term" value="F:hydrolase activity"/>
    <property type="evidence" value="ECO:0007669"/>
    <property type="project" value="UniProtKB-KW"/>
</dbReference>
<gene>
    <name evidence="3" type="ORF">HBH25_03100</name>
</gene>
<evidence type="ECO:0000313" key="4">
    <source>
        <dbReference type="Proteomes" id="UP000746535"/>
    </source>
</evidence>
<dbReference type="RefSeq" id="WP_168081351.1">
    <property type="nucleotide sequence ID" value="NZ_JAAVJI010000001.1"/>
</dbReference>
<evidence type="ECO:0000259" key="2">
    <source>
        <dbReference type="Pfam" id="PF12697"/>
    </source>
</evidence>
<dbReference type="SUPFAM" id="SSF53474">
    <property type="entry name" value="alpha/beta-Hydrolases"/>
    <property type="match status" value="1"/>
</dbReference>
<organism evidence="3 4">
    <name type="scientific">Pseudomonas quercus</name>
    <dbReference type="NCBI Taxonomy" id="2722792"/>
    <lineage>
        <taxon>Bacteria</taxon>
        <taxon>Pseudomonadati</taxon>
        <taxon>Pseudomonadota</taxon>
        <taxon>Gammaproteobacteria</taxon>
        <taxon>Pseudomonadales</taxon>
        <taxon>Pseudomonadaceae</taxon>
        <taxon>Pseudomonas</taxon>
    </lineage>
</organism>
<sequence>MTLERRHNVLVEGEGPVTFVFSHGFGCDQSMWRQLAPSFTGRCRVVTYDLMGAGGSDLCAYDPARYSTLGGYAADLNALIAQYGRGPVVTVGHSVSAMIGVLADRAAPGQIAGHVMVGPSPCYLNEGDYQGGFDMADIEALFETLDSNYLGWSRSMAPVIMGAPGQPALSEELTDAFCRTDPDIAKQFARVTFLSDNRADVQGLATPTLILQSAEDIIAPPPVGDYLHRVMPNSTLCLIDNVGHCPHLSAAPACAQAMDTFLRARSLL</sequence>
<evidence type="ECO:0000256" key="1">
    <source>
        <dbReference type="ARBA" id="ARBA00008645"/>
    </source>
</evidence>
<dbReference type="EMBL" id="JAAVJI010000001">
    <property type="protein sequence ID" value="NJO99851.1"/>
    <property type="molecule type" value="Genomic_DNA"/>
</dbReference>
<reference evidence="3 4" key="1">
    <citation type="submission" date="2020-03" db="EMBL/GenBank/DDBJ databases">
        <authorList>
            <person name="Wang L."/>
            <person name="He N."/>
            <person name="Li Y."/>
            <person name="Fang Y."/>
            <person name="Zhang F."/>
        </authorList>
    </citation>
    <scope>NUCLEOTIDE SEQUENCE [LARGE SCALE GENOMIC DNA]</scope>
    <source>
        <strain evidence="4">hsmgli-8</strain>
    </source>
</reference>
<feature type="domain" description="AB hydrolase-1" evidence="2">
    <location>
        <begin position="19"/>
        <end position="256"/>
    </location>
</feature>
<dbReference type="InterPro" id="IPR000073">
    <property type="entry name" value="AB_hydrolase_1"/>
</dbReference>
<protein>
    <submittedName>
        <fullName evidence="3">Alpha/beta hydrolase</fullName>
    </submittedName>
</protein>
<name>A0ABX0YA84_9PSED</name>
<proteinExistence type="inferred from homology"/>
<dbReference type="PANTHER" id="PTHR43039">
    <property type="entry name" value="ESTERASE-RELATED"/>
    <property type="match status" value="1"/>
</dbReference>
<keyword evidence="4" id="KW-1185">Reference proteome</keyword>
<evidence type="ECO:0000313" key="3">
    <source>
        <dbReference type="EMBL" id="NJO99851.1"/>
    </source>
</evidence>
<keyword evidence="3" id="KW-0378">Hydrolase</keyword>
<comment type="similarity">
    <text evidence="1">Belongs to the AB hydrolase superfamily.</text>
</comment>
<dbReference type="Gene3D" id="3.40.50.1820">
    <property type="entry name" value="alpha/beta hydrolase"/>
    <property type="match status" value="1"/>
</dbReference>
<dbReference type="InterPro" id="IPR029058">
    <property type="entry name" value="AB_hydrolase_fold"/>
</dbReference>
<dbReference type="Pfam" id="PF12697">
    <property type="entry name" value="Abhydrolase_6"/>
    <property type="match status" value="1"/>
</dbReference>
<accession>A0ABX0YA84</accession>
<comment type="caution">
    <text evidence="3">The sequence shown here is derived from an EMBL/GenBank/DDBJ whole genome shotgun (WGS) entry which is preliminary data.</text>
</comment>